<evidence type="ECO:0000313" key="11">
    <source>
        <dbReference type="Proteomes" id="UP000243406"/>
    </source>
</evidence>
<dbReference type="HAMAP" id="MF_01161">
    <property type="entry name" value="tRNA_Ile_lys_synt"/>
    <property type="match status" value="1"/>
</dbReference>
<evidence type="ECO:0000256" key="5">
    <source>
        <dbReference type="ARBA" id="ARBA00022741"/>
    </source>
</evidence>
<evidence type="ECO:0000256" key="3">
    <source>
        <dbReference type="ARBA" id="ARBA00022598"/>
    </source>
</evidence>
<dbReference type="EMBL" id="FUYN01000003">
    <property type="protein sequence ID" value="SKB44152.1"/>
    <property type="molecule type" value="Genomic_DNA"/>
</dbReference>
<feature type="domain" description="Lysidine-tRNA(Ile) synthetase C-terminal" evidence="9">
    <location>
        <begin position="387"/>
        <end position="459"/>
    </location>
</feature>
<comment type="domain">
    <text evidence="8">The N-terminal region contains the highly conserved SGGXDS motif, predicted to be a P-loop motif involved in ATP binding.</text>
</comment>
<dbReference type="OrthoDB" id="9807403at2"/>
<dbReference type="GO" id="GO:0032267">
    <property type="term" value="F:tRNA(Ile)-lysidine synthase activity"/>
    <property type="evidence" value="ECO:0007669"/>
    <property type="project" value="UniProtKB-EC"/>
</dbReference>
<evidence type="ECO:0000256" key="6">
    <source>
        <dbReference type="ARBA" id="ARBA00022840"/>
    </source>
</evidence>
<dbReference type="SUPFAM" id="SSF56037">
    <property type="entry name" value="PheT/TilS domain"/>
    <property type="match status" value="1"/>
</dbReference>
<keyword evidence="11" id="KW-1185">Reference proteome</keyword>
<gene>
    <name evidence="8" type="primary">tilS</name>
    <name evidence="10" type="ORF">SAMN02745120_1470</name>
</gene>
<keyword evidence="5 8" id="KW-0547">Nucleotide-binding</keyword>
<keyword evidence="4 8" id="KW-0819">tRNA processing</keyword>
<dbReference type="Gene3D" id="3.50.40.10">
    <property type="entry name" value="Phenylalanyl-trna Synthetase, Chain B, domain 3"/>
    <property type="match status" value="1"/>
</dbReference>
<dbReference type="CDD" id="cd01992">
    <property type="entry name" value="TilS_N"/>
    <property type="match status" value="1"/>
</dbReference>
<dbReference type="PANTHER" id="PTHR43033">
    <property type="entry name" value="TRNA(ILE)-LYSIDINE SYNTHASE-RELATED"/>
    <property type="match status" value="1"/>
</dbReference>
<evidence type="ECO:0000259" key="9">
    <source>
        <dbReference type="SMART" id="SM00977"/>
    </source>
</evidence>
<proteinExistence type="inferred from homology"/>
<comment type="catalytic activity">
    <reaction evidence="7 8">
        <text>cytidine(34) in tRNA(Ile2) + L-lysine + ATP = lysidine(34) in tRNA(Ile2) + AMP + diphosphate + H(+)</text>
        <dbReference type="Rhea" id="RHEA:43744"/>
        <dbReference type="Rhea" id="RHEA-COMP:10625"/>
        <dbReference type="Rhea" id="RHEA-COMP:10670"/>
        <dbReference type="ChEBI" id="CHEBI:15378"/>
        <dbReference type="ChEBI" id="CHEBI:30616"/>
        <dbReference type="ChEBI" id="CHEBI:32551"/>
        <dbReference type="ChEBI" id="CHEBI:33019"/>
        <dbReference type="ChEBI" id="CHEBI:82748"/>
        <dbReference type="ChEBI" id="CHEBI:83665"/>
        <dbReference type="ChEBI" id="CHEBI:456215"/>
        <dbReference type="EC" id="6.3.4.19"/>
    </reaction>
</comment>
<dbReference type="NCBIfam" id="TIGR02432">
    <property type="entry name" value="lysidine_TilS_N"/>
    <property type="match status" value="1"/>
</dbReference>
<comment type="similarity">
    <text evidence="8">Belongs to the tRNA(Ile)-lysidine synthase family.</text>
</comment>
<evidence type="ECO:0000313" key="10">
    <source>
        <dbReference type="EMBL" id="SKB44152.1"/>
    </source>
</evidence>
<reference evidence="11" key="1">
    <citation type="submission" date="2017-02" db="EMBL/GenBank/DDBJ databases">
        <authorList>
            <person name="Varghese N."/>
            <person name="Submissions S."/>
        </authorList>
    </citation>
    <scope>NUCLEOTIDE SEQUENCE [LARGE SCALE GENOMIC DNA]</scope>
    <source>
        <strain evidence="11">ATCC 35199</strain>
    </source>
</reference>
<dbReference type="GO" id="GO:0005737">
    <property type="term" value="C:cytoplasm"/>
    <property type="evidence" value="ECO:0007669"/>
    <property type="project" value="UniProtKB-SubCell"/>
</dbReference>
<evidence type="ECO:0000256" key="4">
    <source>
        <dbReference type="ARBA" id="ARBA00022694"/>
    </source>
</evidence>
<dbReference type="SUPFAM" id="SSF82829">
    <property type="entry name" value="MesJ substrate recognition domain-like"/>
    <property type="match status" value="1"/>
</dbReference>
<dbReference type="EC" id="6.3.4.19" evidence="8"/>
<dbReference type="InterPro" id="IPR011063">
    <property type="entry name" value="TilS/TtcA_N"/>
</dbReference>
<dbReference type="InterPro" id="IPR012796">
    <property type="entry name" value="Lysidine-tRNA-synth_C"/>
</dbReference>
<dbReference type="Gene3D" id="3.40.50.620">
    <property type="entry name" value="HUPs"/>
    <property type="match status" value="1"/>
</dbReference>
<evidence type="ECO:0000256" key="8">
    <source>
        <dbReference type="HAMAP-Rule" id="MF_01161"/>
    </source>
</evidence>
<dbReference type="PANTHER" id="PTHR43033:SF1">
    <property type="entry name" value="TRNA(ILE)-LYSIDINE SYNTHASE-RELATED"/>
    <property type="match status" value="1"/>
</dbReference>
<evidence type="ECO:0000256" key="2">
    <source>
        <dbReference type="ARBA" id="ARBA00022490"/>
    </source>
</evidence>
<dbReference type="SMART" id="SM00977">
    <property type="entry name" value="TilS_C"/>
    <property type="match status" value="1"/>
</dbReference>
<keyword evidence="3 8" id="KW-0436">Ligase</keyword>
<dbReference type="Proteomes" id="UP000243406">
    <property type="component" value="Unassembled WGS sequence"/>
</dbReference>
<name>A0A1T5BA77_9FIRM</name>
<comment type="function">
    <text evidence="8">Ligates lysine onto the cytidine present at position 34 of the AUA codon-specific tRNA(Ile) that contains the anticodon CAU, in an ATP-dependent manner. Cytidine is converted to lysidine, thus changing the amino acid specificity of the tRNA from methionine to isoleucine.</text>
</comment>
<feature type="binding site" evidence="8">
    <location>
        <begin position="27"/>
        <end position="32"/>
    </location>
    <ligand>
        <name>ATP</name>
        <dbReference type="ChEBI" id="CHEBI:30616"/>
    </ligand>
</feature>
<dbReference type="AlphaFoldDB" id="A0A1T5BA77"/>
<dbReference type="GO" id="GO:0006400">
    <property type="term" value="P:tRNA modification"/>
    <property type="evidence" value="ECO:0007669"/>
    <property type="project" value="UniProtKB-UniRule"/>
</dbReference>
<dbReference type="InterPro" id="IPR014729">
    <property type="entry name" value="Rossmann-like_a/b/a_fold"/>
</dbReference>
<dbReference type="NCBIfam" id="TIGR02433">
    <property type="entry name" value="lysidine_TilS_C"/>
    <property type="match status" value="1"/>
</dbReference>
<dbReference type="GO" id="GO:0005524">
    <property type="term" value="F:ATP binding"/>
    <property type="evidence" value="ECO:0007669"/>
    <property type="project" value="UniProtKB-UniRule"/>
</dbReference>
<dbReference type="Gene3D" id="1.20.59.20">
    <property type="match status" value="1"/>
</dbReference>
<evidence type="ECO:0000256" key="7">
    <source>
        <dbReference type="ARBA" id="ARBA00048539"/>
    </source>
</evidence>
<dbReference type="InterPro" id="IPR012795">
    <property type="entry name" value="tRNA_Ile_lys_synt_N"/>
</dbReference>
<keyword evidence="2 8" id="KW-0963">Cytoplasm</keyword>
<dbReference type="RefSeq" id="WP_079589356.1">
    <property type="nucleotide sequence ID" value="NZ_FUYN01000003.1"/>
</dbReference>
<protein>
    <recommendedName>
        <fullName evidence="8">tRNA(Ile)-lysidine synthase</fullName>
        <ecNumber evidence="8">6.3.4.19</ecNumber>
    </recommendedName>
    <alternativeName>
        <fullName evidence="8">tRNA(Ile)-2-lysyl-cytidine synthase</fullName>
    </alternativeName>
    <alternativeName>
        <fullName evidence="8">tRNA(Ile)-lysidine synthetase</fullName>
    </alternativeName>
</protein>
<dbReference type="Pfam" id="PF01171">
    <property type="entry name" value="ATP_bind_3"/>
    <property type="match status" value="1"/>
</dbReference>
<accession>A0A1T5BA77</accession>
<sequence>MVIEKIKQTIERENLIENKDKILVALSGGPDSVCLLHALKKLETYYNIKIYAAHLNHKIRGIEAQKDALYAAKLCDELDVPFFVKAIDVPAYAKEKKMTLEEAARKLRYDMLFEVKNRIGAKKIAVAHNLDDQAETVIMRLIRGTGITGLKGMDYKRVDGVIRPLMDTSKANIVSYCDENKLNPRIDYTNLETEYTRNKIRLKLLPFIEQEFSANIKDTISRMANVLREDSDYLEAEAQRIFEEQVLENTNETIKLDIEELKGTHSSLVKRLIRMAIKTLAGTLEGIDNVHIEDILSLIKNSKNQLKLNLPKGLMVYKTTDGLIFTFEEISFENVNYNYILEPDGYIQIDEIGMRIESKIMSKERCIALPTGQYTKAFDYDKIKGNLIVRSRLDGDRMKPMGLGGTKKLKDIFIDLKIPREKRNSIAVLSDDKGILWLMGHKISEDYKIDENTKRVIRITCKTL</sequence>
<dbReference type="InterPro" id="IPR020825">
    <property type="entry name" value="Phe-tRNA_synthase-like_B3/B4"/>
</dbReference>
<dbReference type="Pfam" id="PF11734">
    <property type="entry name" value="TilS_C"/>
    <property type="match status" value="1"/>
</dbReference>
<dbReference type="InterPro" id="IPR012094">
    <property type="entry name" value="tRNA_Ile_lys_synt"/>
</dbReference>
<comment type="subcellular location">
    <subcellularLocation>
        <location evidence="1 8">Cytoplasm</location>
    </subcellularLocation>
</comment>
<organism evidence="10 11">
    <name type="scientific">Acetoanaerobium noterae</name>
    <dbReference type="NCBI Taxonomy" id="745369"/>
    <lineage>
        <taxon>Bacteria</taxon>
        <taxon>Bacillati</taxon>
        <taxon>Bacillota</taxon>
        <taxon>Clostridia</taxon>
        <taxon>Peptostreptococcales</taxon>
        <taxon>Filifactoraceae</taxon>
        <taxon>Acetoanaerobium</taxon>
    </lineage>
</organism>
<evidence type="ECO:0000256" key="1">
    <source>
        <dbReference type="ARBA" id="ARBA00004496"/>
    </source>
</evidence>
<dbReference type="SUPFAM" id="SSF52402">
    <property type="entry name" value="Adenine nucleotide alpha hydrolases-like"/>
    <property type="match status" value="1"/>
</dbReference>
<keyword evidence="6 8" id="KW-0067">ATP-binding</keyword>